<dbReference type="InterPro" id="IPR010280">
    <property type="entry name" value="U5_MeTrfase_fam"/>
</dbReference>
<dbReference type="PROSITE" id="PS01230">
    <property type="entry name" value="TRMA_1"/>
    <property type="match status" value="1"/>
</dbReference>
<dbReference type="AlphaFoldDB" id="A0A3P3Q9T2"/>
<comment type="catalytic activity">
    <reaction evidence="6 7">
        <text>uridine(54) in tRNA + S-adenosyl-L-methionine = 5-methyluridine(54) in tRNA + S-adenosyl-L-homocysteine + H(+)</text>
        <dbReference type="Rhea" id="RHEA:42712"/>
        <dbReference type="Rhea" id="RHEA-COMP:10167"/>
        <dbReference type="Rhea" id="RHEA-COMP:10193"/>
        <dbReference type="ChEBI" id="CHEBI:15378"/>
        <dbReference type="ChEBI" id="CHEBI:57856"/>
        <dbReference type="ChEBI" id="CHEBI:59789"/>
        <dbReference type="ChEBI" id="CHEBI:65315"/>
        <dbReference type="ChEBI" id="CHEBI:74447"/>
        <dbReference type="EC" id="2.1.1.35"/>
    </reaction>
</comment>
<feature type="active site" evidence="9">
    <location>
        <position position="320"/>
    </location>
</feature>
<dbReference type="Proteomes" id="UP000276260">
    <property type="component" value="Unassembled WGS sequence"/>
</dbReference>
<feature type="binding site" evidence="7 8">
    <location>
        <position position="189"/>
    </location>
    <ligand>
        <name>S-adenosyl-L-methionine</name>
        <dbReference type="ChEBI" id="CHEBI:59789"/>
    </ligand>
</feature>
<dbReference type="GO" id="GO:0030488">
    <property type="term" value="P:tRNA methylation"/>
    <property type="evidence" value="ECO:0007669"/>
    <property type="project" value="UniProtKB-UniRule"/>
</dbReference>
<evidence type="ECO:0000256" key="9">
    <source>
        <dbReference type="PROSITE-ProRule" id="PRU10015"/>
    </source>
</evidence>
<dbReference type="EC" id="2.1.1.35" evidence="7"/>
<dbReference type="PANTHER" id="PTHR47790">
    <property type="entry name" value="TRNA/TMRNA (URACIL-C(5))-METHYLTRANSFERASE"/>
    <property type="match status" value="1"/>
</dbReference>
<keyword evidence="3 7" id="KW-0949">S-adenosyl-L-methionine</keyword>
<feature type="binding site" evidence="7">
    <location>
        <position position="222"/>
    </location>
    <ligand>
        <name>S-adenosyl-L-methionine</name>
        <dbReference type="ChEBI" id="CHEBI:59789"/>
    </ligand>
</feature>
<evidence type="ECO:0000256" key="1">
    <source>
        <dbReference type="ARBA" id="ARBA00022603"/>
    </source>
</evidence>
<evidence type="ECO:0000313" key="11">
    <source>
        <dbReference type="Proteomes" id="UP000276260"/>
    </source>
</evidence>
<keyword evidence="4 7" id="KW-0819">tRNA processing</keyword>
<keyword evidence="1 7" id="KW-0489">Methyltransferase</keyword>
<dbReference type="GO" id="GO:0005829">
    <property type="term" value="C:cytosol"/>
    <property type="evidence" value="ECO:0007669"/>
    <property type="project" value="TreeGrafter"/>
</dbReference>
<comment type="caution">
    <text evidence="10">The sequence shown here is derived from an EMBL/GenBank/DDBJ whole genome shotgun (WGS) entry which is preliminary data.</text>
</comment>
<dbReference type="FunFam" id="3.40.50.150:FF:000012">
    <property type="entry name" value="tRNA/tmRNA (uracil-C(5))-methyltransferase"/>
    <property type="match status" value="1"/>
</dbReference>
<name>A0A3P3Q9T2_9GAMM</name>
<comment type="similarity">
    <text evidence="7">Belongs to the class I-like SAM-binding methyltransferase superfamily. RNA M5U methyltransferase family. TrmA subfamily.</text>
</comment>
<dbReference type="NCBIfam" id="TIGR02143">
    <property type="entry name" value="trmA_only"/>
    <property type="match status" value="1"/>
</dbReference>
<dbReference type="HAMAP" id="MF_01011">
    <property type="entry name" value="RNA_methyltr_TrmA"/>
    <property type="match status" value="1"/>
</dbReference>
<dbReference type="GO" id="GO:0030697">
    <property type="term" value="F:tRNA (uracil(54)-C5)-methyltransferase activity, S-adenosyl methionine-dependent"/>
    <property type="evidence" value="ECO:0007669"/>
    <property type="project" value="UniProtKB-UniRule"/>
</dbReference>
<evidence type="ECO:0000256" key="7">
    <source>
        <dbReference type="HAMAP-Rule" id="MF_01011"/>
    </source>
</evidence>
<dbReference type="RefSeq" id="WP_046519841.1">
    <property type="nucleotide sequence ID" value="NZ_LAVS01000018.1"/>
</dbReference>
<feature type="binding site" evidence="7 8">
    <location>
        <position position="217"/>
    </location>
    <ligand>
        <name>S-adenosyl-L-methionine</name>
        <dbReference type="ChEBI" id="CHEBI:59789"/>
    </ligand>
</feature>
<comment type="function">
    <text evidence="7">Dual-specificity methyltransferase that catalyzes the formation of 5-methyluridine at position 54 (m5U54) in all tRNAs, and that of position 341 (m5U341) in tmRNA (transfer-mRNA).</text>
</comment>
<dbReference type="Gene3D" id="3.40.50.150">
    <property type="entry name" value="Vaccinia Virus protein VP39"/>
    <property type="match status" value="1"/>
</dbReference>
<feature type="binding site" evidence="7 8">
    <location>
        <position position="295"/>
    </location>
    <ligand>
        <name>S-adenosyl-L-methionine</name>
        <dbReference type="ChEBI" id="CHEBI:59789"/>
    </ligand>
</feature>
<dbReference type="Pfam" id="PF05958">
    <property type="entry name" value="tRNA_U5-meth_tr"/>
    <property type="match status" value="1"/>
</dbReference>
<evidence type="ECO:0000256" key="4">
    <source>
        <dbReference type="ARBA" id="ARBA00022694"/>
    </source>
</evidence>
<organism evidence="10 11">
    <name type="scientific">Rheinheimera mesophila</name>
    <dbReference type="NCBI Taxonomy" id="1547515"/>
    <lineage>
        <taxon>Bacteria</taxon>
        <taxon>Pseudomonadati</taxon>
        <taxon>Pseudomonadota</taxon>
        <taxon>Gammaproteobacteria</taxon>
        <taxon>Chromatiales</taxon>
        <taxon>Chromatiaceae</taxon>
        <taxon>Rheinheimera</taxon>
    </lineage>
</organism>
<evidence type="ECO:0000256" key="3">
    <source>
        <dbReference type="ARBA" id="ARBA00022691"/>
    </source>
</evidence>
<keyword evidence="11" id="KW-1185">Reference proteome</keyword>
<evidence type="ECO:0000256" key="2">
    <source>
        <dbReference type="ARBA" id="ARBA00022679"/>
    </source>
</evidence>
<dbReference type="PANTHER" id="PTHR47790:SF2">
    <property type="entry name" value="TRNA_TMRNA (URACIL-C(5))-METHYLTRANSFERASE"/>
    <property type="match status" value="1"/>
</dbReference>
<dbReference type="EMBL" id="RRCF01000017">
    <property type="protein sequence ID" value="RRJ17957.1"/>
    <property type="molecule type" value="Genomic_DNA"/>
</dbReference>
<accession>A0A3P3Q9T2</accession>
<dbReference type="SUPFAM" id="SSF53335">
    <property type="entry name" value="S-adenosyl-L-methionine-dependent methyltransferases"/>
    <property type="match status" value="1"/>
</dbReference>
<dbReference type="InterPro" id="IPR011869">
    <property type="entry name" value="TrmA_MeTrfase"/>
</dbReference>
<dbReference type="InterPro" id="IPR030390">
    <property type="entry name" value="MeTrfase_TrmA_AS"/>
</dbReference>
<sequence length="364" mass="41625">MALGQVFPDLYETQLAEKQAGILQLFASYALPELALFRSEPSHYRQRAEFRVWHEGDDLFHIMFDSETKQKQRIDYFPVACKQIADFMPVLLEELKKRPALRNKLYQIDYLSGLSGELLVSLIYKKPLSDDWAEQAALLKADLAEQWPLDFIGRSRKQKVLVHRDHIIEKLTVKDRTLSYQQIENSFTQPNAKVNQQMLEWACDIASQLKGDLLELYCGNGNFSLALTPYFRQVVATEIARSSIKSAQLNIEMNQVTNLQVLQMSAEDVSAAMATGKQLKTLDLSELQLDTILVDPPRAGLDPATEAFVSQFNDIIYISCNPVTLEQNLQQLSKTHEIKAFALFDQFPYTHHIESGVWLRKLNP</sequence>
<evidence type="ECO:0000256" key="5">
    <source>
        <dbReference type="ARBA" id="ARBA00051255"/>
    </source>
</evidence>
<dbReference type="InterPro" id="IPR029063">
    <property type="entry name" value="SAM-dependent_MTases_sf"/>
</dbReference>
<feature type="active site" description="Nucleophile" evidence="7 8">
    <location>
        <position position="320"/>
    </location>
</feature>
<protein>
    <recommendedName>
        <fullName evidence="7">tRNA/tmRNA (uracil-C(5))-methyltransferase</fullName>
        <ecNumber evidence="7">2.1.1.35</ecNumber>
    </recommendedName>
    <alternativeName>
        <fullName evidence="7">tRNA (uracil(54)-C(5))-methyltransferase</fullName>
    </alternativeName>
    <alternativeName>
        <fullName evidence="7">tRNA(m5U54)-methyltransferase</fullName>
        <shortName evidence="7">RUMT</shortName>
    </alternativeName>
    <alternativeName>
        <fullName evidence="7">tmRNA (uracil(341)-C(5))-methyltransferase</fullName>
    </alternativeName>
</protein>
<dbReference type="FunFam" id="2.40.50.1070:FF:000001">
    <property type="entry name" value="tRNA/tmRNA (uracil-C(5))-methyltransferase"/>
    <property type="match status" value="1"/>
</dbReference>
<comment type="catalytic activity">
    <reaction evidence="5 7">
        <text>uridine(341) in tmRNA + S-adenosyl-L-methionine = 5-methyluridine(341) in tmRNA + S-adenosyl-L-homocysteine + H(+)</text>
        <dbReference type="Rhea" id="RHEA:43612"/>
        <dbReference type="Rhea" id="RHEA-COMP:10630"/>
        <dbReference type="Rhea" id="RHEA-COMP:10631"/>
        <dbReference type="ChEBI" id="CHEBI:15378"/>
        <dbReference type="ChEBI" id="CHEBI:57856"/>
        <dbReference type="ChEBI" id="CHEBI:59789"/>
        <dbReference type="ChEBI" id="CHEBI:65315"/>
        <dbReference type="ChEBI" id="CHEBI:74447"/>
    </reaction>
</comment>
<dbReference type="InterPro" id="IPR030391">
    <property type="entry name" value="MeTrfase_TrmA_CS"/>
</dbReference>
<gene>
    <name evidence="7 10" type="primary">trmA</name>
    <name evidence="10" type="ORF">EIK76_17735</name>
</gene>
<dbReference type="GO" id="GO:0000049">
    <property type="term" value="F:tRNA binding"/>
    <property type="evidence" value="ECO:0007669"/>
    <property type="project" value="TreeGrafter"/>
</dbReference>
<dbReference type="Gene3D" id="2.40.50.1070">
    <property type="match status" value="1"/>
</dbReference>
<dbReference type="PROSITE" id="PS51687">
    <property type="entry name" value="SAM_MT_RNA_M5U"/>
    <property type="match status" value="1"/>
</dbReference>
<dbReference type="PROSITE" id="PS01231">
    <property type="entry name" value="TRMA_2"/>
    <property type="match status" value="1"/>
</dbReference>
<dbReference type="GO" id="GO:0019843">
    <property type="term" value="F:rRNA binding"/>
    <property type="evidence" value="ECO:0007669"/>
    <property type="project" value="TreeGrafter"/>
</dbReference>
<keyword evidence="2 7" id="KW-0808">Transferase</keyword>
<reference evidence="10 11" key="1">
    <citation type="submission" date="2018-11" db="EMBL/GenBank/DDBJ databases">
        <title>Draft genome analysis of Rheinheimera mesophila isolated from an industrial waste site.</title>
        <authorList>
            <person name="Yu Q."/>
            <person name="Qi Y."/>
            <person name="Zhang H."/>
            <person name="Lu Y."/>
            <person name="Pu J."/>
        </authorList>
    </citation>
    <scope>NUCLEOTIDE SEQUENCE [LARGE SCALE GENOMIC DNA]</scope>
    <source>
        <strain evidence="10 11">IITR13</strain>
    </source>
</reference>
<evidence type="ECO:0000313" key="10">
    <source>
        <dbReference type="EMBL" id="RRJ17957.1"/>
    </source>
</evidence>
<dbReference type="OrthoDB" id="9804590at2"/>
<evidence type="ECO:0000256" key="6">
    <source>
        <dbReference type="ARBA" id="ARBA00052788"/>
    </source>
</evidence>
<feature type="binding site" evidence="7 8">
    <location>
        <position position="238"/>
    </location>
    <ligand>
        <name>S-adenosyl-L-methionine</name>
        <dbReference type="ChEBI" id="CHEBI:59789"/>
    </ligand>
</feature>
<proteinExistence type="inferred from homology"/>
<evidence type="ECO:0000256" key="8">
    <source>
        <dbReference type="PROSITE-ProRule" id="PRU01024"/>
    </source>
</evidence>
<feature type="active site" description="Proton acceptor" evidence="7">
    <location>
        <position position="354"/>
    </location>
</feature>
<dbReference type="CDD" id="cd02440">
    <property type="entry name" value="AdoMet_MTases"/>
    <property type="match status" value="1"/>
</dbReference>